<accession>A0ABZ0GPL6</accession>
<keyword evidence="1" id="KW-0472">Membrane</keyword>
<keyword evidence="1" id="KW-1133">Transmembrane helix</keyword>
<evidence type="ECO:0000256" key="1">
    <source>
        <dbReference type="SAM" id="Phobius"/>
    </source>
</evidence>
<feature type="transmembrane region" description="Helical" evidence="1">
    <location>
        <begin position="36"/>
        <end position="53"/>
    </location>
</feature>
<sequence>MITRNQVTMYRIIASVIVATPLIIEVSFQWSVLYALLYLPLASLTLAIVAKYIDYKLMAVLLLQEKQRTFANQFQLLTNPVEHIHKRAA</sequence>
<dbReference type="EMBL" id="CP136600">
    <property type="protein sequence ID" value="WOH37892.1"/>
    <property type="molecule type" value="Genomic_DNA"/>
</dbReference>
<gene>
    <name evidence="2" type="ORF">RI844_01255</name>
</gene>
<protein>
    <submittedName>
        <fullName evidence="2">Uncharacterized protein</fullName>
    </submittedName>
</protein>
<keyword evidence="1" id="KW-0812">Transmembrane</keyword>
<organism evidence="2 3">
    <name type="scientific">Thalassotalea fonticola</name>
    <dbReference type="NCBI Taxonomy" id="3065649"/>
    <lineage>
        <taxon>Bacteria</taxon>
        <taxon>Pseudomonadati</taxon>
        <taxon>Pseudomonadota</taxon>
        <taxon>Gammaproteobacteria</taxon>
        <taxon>Alteromonadales</taxon>
        <taxon>Colwelliaceae</taxon>
        <taxon>Thalassotalea</taxon>
    </lineage>
</organism>
<dbReference type="Proteomes" id="UP001301442">
    <property type="component" value="Chromosome"/>
</dbReference>
<evidence type="ECO:0000313" key="2">
    <source>
        <dbReference type="EMBL" id="WOH37892.1"/>
    </source>
</evidence>
<name>A0ABZ0GPL6_9GAMM</name>
<reference evidence="2 3" key="1">
    <citation type="submission" date="2023-09" db="EMBL/GenBank/DDBJ databases">
        <authorList>
            <person name="Qi X."/>
        </authorList>
    </citation>
    <scope>NUCLEOTIDE SEQUENCE [LARGE SCALE GENOMIC DNA]</scope>
    <source>
        <strain evidence="2 3">S1-1</strain>
    </source>
</reference>
<dbReference type="RefSeq" id="WP_348396670.1">
    <property type="nucleotide sequence ID" value="NZ_CP136600.1"/>
</dbReference>
<feature type="transmembrane region" description="Helical" evidence="1">
    <location>
        <begin position="12"/>
        <end position="30"/>
    </location>
</feature>
<keyword evidence="3" id="KW-1185">Reference proteome</keyword>
<proteinExistence type="predicted"/>
<evidence type="ECO:0000313" key="3">
    <source>
        <dbReference type="Proteomes" id="UP001301442"/>
    </source>
</evidence>